<protein>
    <recommendedName>
        <fullName evidence="3">DUF4313 domain-containing protein</fullName>
    </recommendedName>
</protein>
<proteinExistence type="predicted"/>
<name>A0AAW4WCN1_9FIRM</name>
<sequence>MRVYYYENELEDEFNAFDSFAIQLAFEQAKLKKKKMYRVIREGNYNGFPGFYGVLMRHCNTLPLNSNFKTMEDSDVLDDDGFYVQEYTAHFCEPIYPDPNKKRAQNSCEMRDKNYEAWKAVYEQTYGEKLTYSCDEEQPIKEKKAL</sequence>
<gene>
    <name evidence="1" type="ORF">LKD47_09405</name>
</gene>
<reference evidence="1" key="1">
    <citation type="submission" date="2021-10" db="EMBL/GenBank/DDBJ databases">
        <title>Anaerobic single-cell dispensing facilitates the cultivation of human gut bacteria.</title>
        <authorList>
            <person name="Afrizal A."/>
        </authorList>
    </citation>
    <scope>NUCLEOTIDE SEQUENCE</scope>
    <source>
        <strain evidence="1">CLA-AA-H204</strain>
    </source>
</reference>
<accession>A0AAW4WCN1</accession>
<dbReference type="AlphaFoldDB" id="A0AAW4WCN1"/>
<comment type="caution">
    <text evidence="1">The sequence shown here is derived from an EMBL/GenBank/DDBJ whole genome shotgun (WGS) entry which is preliminary data.</text>
</comment>
<dbReference type="EMBL" id="JAJEQW010000009">
    <property type="protein sequence ID" value="MCC2242511.1"/>
    <property type="molecule type" value="Genomic_DNA"/>
</dbReference>
<dbReference type="Proteomes" id="UP001198893">
    <property type="component" value="Unassembled WGS sequence"/>
</dbReference>
<evidence type="ECO:0008006" key="3">
    <source>
        <dbReference type="Google" id="ProtNLM"/>
    </source>
</evidence>
<evidence type="ECO:0000313" key="2">
    <source>
        <dbReference type="Proteomes" id="UP001198893"/>
    </source>
</evidence>
<evidence type="ECO:0000313" key="1">
    <source>
        <dbReference type="EMBL" id="MCC2242511.1"/>
    </source>
</evidence>
<organism evidence="1 2">
    <name type="scientific">Roseburia amylophila</name>
    <dbReference type="NCBI Taxonomy" id="2981794"/>
    <lineage>
        <taxon>Bacteria</taxon>
        <taxon>Bacillati</taxon>
        <taxon>Bacillota</taxon>
        <taxon>Clostridia</taxon>
        <taxon>Lachnospirales</taxon>
        <taxon>Lachnospiraceae</taxon>
        <taxon>Roseburia</taxon>
    </lineage>
</organism>
<dbReference type="RefSeq" id="WP_227710267.1">
    <property type="nucleotide sequence ID" value="NZ_JAJEQW010000009.1"/>
</dbReference>